<accession>L1JR18</accession>
<organism evidence="2">
    <name type="scientific">Guillardia theta (strain CCMP2712)</name>
    <name type="common">Cryptophyte</name>
    <dbReference type="NCBI Taxonomy" id="905079"/>
    <lineage>
        <taxon>Eukaryota</taxon>
        <taxon>Cryptophyceae</taxon>
        <taxon>Pyrenomonadales</taxon>
        <taxon>Geminigeraceae</taxon>
        <taxon>Guillardia</taxon>
    </lineage>
</organism>
<evidence type="ECO:0000313" key="3">
    <source>
        <dbReference type="EnsemblProtists" id="EKX50729"/>
    </source>
</evidence>
<dbReference type="PaxDb" id="55529-EKX50729"/>
<reference evidence="2 4" key="1">
    <citation type="journal article" date="2012" name="Nature">
        <title>Algal genomes reveal evolutionary mosaicism and the fate of nucleomorphs.</title>
        <authorList>
            <consortium name="DOE Joint Genome Institute"/>
            <person name="Curtis B.A."/>
            <person name="Tanifuji G."/>
            <person name="Burki F."/>
            <person name="Gruber A."/>
            <person name="Irimia M."/>
            <person name="Maruyama S."/>
            <person name="Arias M.C."/>
            <person name="Ball S.G."/>
            <person name="Gile G.H."/>
            <person name="Hirakawa Y."/>
            <person name="Hopkins J.F."/>
            <person name="Kuo A."/>
            <person name="Rensing S.A."/>
            <person name="Schmutz J."/>
            <person name="Symeonidi A."/>
            <person name="Elias M."/>
            <person name="Eveleigh R.J."/>
            <person name="Herman E.K."/>
            <person name="Klute M.J."/>
            <person name="Nakayama T."/>
            <person name="Obornik M."/>
            <person name="Reyes-Prieto A."/>
            <person name="Armbrust E.V."/>
            <person name="Aves S.J."/>
            <person name="Beiko R.G."/>
            <person name="Coutinho P."/>
            <person name="Dacks J.B."/>
            <person name="Durnford D.G."/>
            <person name="Fast N.M."/>
            <person name="Green B.R."/>
            <person name="Grisdale C.J."/>
            <person name="Hempel F."/>
            <person name="Henrissat B."/>
            <person name="Hoppner M.P."/>
            <person name="Ishida K."/>
            <person name="Kim E."/>
            <person name="Koreny L."/>
            <person name="Kroth P.G."/>
            <person name="Liu Y."/>
            <person name="Malik S.B."/>
            <person name="Maier U.G."/>
            <person name="McRose D."/>
            <person name="Mock T."/>
            <person name="Neilson J.A."/>
            <person name="Onodera N.T."/>
            <person name="Poole A.M."/>
            <person name="Pritham E.J."/>
            <person name="Richards T.A."/>
            <person name="Rocap G."/>
            <person name="Roy S.W."/>
            <person name="Sarai C."/>
            <person name="Schaack S."/>
            <person name="Shirato S."/>
            <person name="Slamovits C.H."/>
            <person name="Spencer D.F."/>
            <person name="Suzuki S."/>
            <person name="Worden A.Z."/>
            <person name="Zauner S."/>
            <person name="Barry K."/>
            <person name="Bell C."/>
            <person name="Bharti A.K."/>
            <person name="Crow J.A."/>
            <person name="Grimwood J."/>
            <person name="Kramer R."/>
            <person name="Lindquist E."/>
            <person name="Lucas S."/>
            <person name="Salamov A."/>
            <person name="McFadden G.I."/>
            <person name="Lane C.E."/>
            <person name="Keeling P.J."/>
            <person name="Gray M.W."/>
            <person name="Grigoriev I.V."/>
            <person name="Archibald J.M."/>
        </authorList>
    </citation>
    <scope>NUCLEOTIDE SEQUENCE</scope>
    <source>
        <strain evidence="2 4">CCMP2712</strain>
    </source>
</reference>
<sequence>MLSPHAISQFRVISLTESSRAGDARLPMSLTKKIEALKEDEEVLTAELAKKQSHTADTSNTSYSESLDLAKARRWRQRPASAFVPSNAQRCVIDRKPATARGNPRGEEKLKEARADPKEELNKEIAELRRSMYEEQARVKMLKERRDELAAQRGEGEQNASG</sequence>
<reference evidence="4" key="2">
    <citation type="submission" date="2012-11" db="EMBL/GenBank/DDBJ databases">
        <authorList>
            <person name="Kuo A."/>
            <person name="Curtis B.A."/>
            <person name="Tanifuji G."/>
            <person name="Burki F."/>
            <person name="Gruber A."/>
            <person name="Irimia M."/>
            <person name="Maruyama S."/>
            <person name="Arias M.C."/>
            <person name="Ball S.G."/>
            <person name="Gile G.H."/>
            <person name="Hirakawa Y."/>
            <person name="Hopkins J.F."/>
            <person name="Rensing S.A."/>
            <person name="Schmutz J."/>
            <person name="Symeonidi A."/>
            <person name="Elias M."/>
            <person name="Eveleigh R.J."/>
            <person name="Herman E.K."/>
            <person name="Klute M.J."/>
            <person name="Nakayama T."/>
            <person name="Obornik M."/>
            <person name="Reyes-Prieto A."/>
            <person name="Armbrust E.V."/>
            <person name="Aves S.J."/>
            <person name="Beiko R.G."/>
            <person name="Coutinho P."/>
            <person name="Dacks J.B."/>
            <person name="Durnford D.G."/>
            <person name="Fast N.M."/>
            <person name="Green B.R."/>
            <person name="Grisdale C."/>
            <person name="Hempe F."/>
            <person name="Henrissat B."/>
            <person name="Hoppner M.P."/>
            <person name="Ishida K.-I."/>
            <person name="Kim E."/>
            <person name="Koreny L."/>
            <person name="Kroth P.G."/>
            <person name="Liu Y."/>
            <person name="Malik S.-B."/>
            <person name="Maier U.G."/>
            <person name="McRose D."/>
            <person name="Mock T."/>
            <person name="Neilson J.A."/>
            <person name="Onodera N.T."/>
            <person name="Poole A.M."/>
            <person name="Pritham E.J."/>
            <person name="Richards T.A."/>
            <person name="Rocap G."/>
            <person name="Roy S.W."/>
            <person name="Sarai C."/>
            <person name="Schaack S."/>
            <person name="Shirato S."/>
            <person name="Slamovits C.H."/>
            <person name="Spencer D.F."/>
            <person name="Suzuki S."/>
            <person name="Worden A.Z."/>
            <person name="Zauner S."/>
            <person name="Barry K."/>
            <person name="Bell C."/>
            <person name="Bharti A.K."/>
            <person name="Crow J.A."/>
            <person name="Grimwood J."/>
            <person name="Kramer R."/>
            <person name="Lindquist E."/>
            <person name="Lucas S."/>
            <person name="Salamov A."/>
            <person name="McFadden G.I."/>
            <person name="Lane C.E."/>
            <person name="Keeling P.J."/>
            <person name="Gray M.W."/>
            <person name="Grigoriev I.V."/>
            <person name="Archibald J.M."/>
        </authorList>
    </citation>
    <scope>NUCLEOTIDE SEQUENCE</scope>
    <source>
        <strain evidence="4">CCMP2712</strain>
    </source>
</reference>
<feature type="region of interest" description="Disordered" evidence="1">
    <location>
        <begin position="94"/>
        <end position="119"/>
    </location>
</feature>
<keyword evidence="4" id="KW-1185">Reference proteome</keyword>
<name>L1JR18_GUITC</name>
<evidence type="ECO:0000313" key="4">
    <source>
        <dbReference type="Proteomes" id="UP000011087"/>
    </source>
</evidence>
<gene>
    <name evidence="2" type="ORF">GUITHDRAFT_103321</name>
</gene>
<dbReference type="EnsemblProtists" id="EKX50729">
    <property type="protein sequence ID" value="EKX50729"/>
    <property type="gene ID" value="GUITHDRAFT_103321"/>
</dbReference>
<dbReference type="KEGG" id="gtt:GUITHDRAFT_103321"/>
<proteinExistence type="predicted"/>
<dbReference type="RefSeq" id="XP_005837709.1">
    <property type="nucleotide sequence ID" value="XM_005837652.1"/>
</dbReference>
<dbReference type="AlphaFoldDB" id="L1JR18"/>
<evidence type="ECO:0000313" key="2">
    <source>
        <dbReference type="EMBL" id="EKX50729.1"/>
    </source>
</evidence>
<dbReference type="HOGENOM" id="CLU_1638567_0_0_1"/>
<dbReference type="EMBL" id="JH992977">
    <property type="protein sequence ID" value="EKX50729.1"/>
    <property type="molecule type" value="Genomic_DNA"/>
</dbReference>
<feature type="compositionally biased region" description="Basic and acidic residues" evidence="1">
    <location>
        <begin position="104"/>
        <end position="119"/>
    </location>
</feature>
<evidence type="ECO:0000256" key="1">
    <source>
        <dbReference type="SAM" id="MobiDB-lite"/>
    </source>
</evidence>
<protein>
    <submittedName>
        <fullName evidence="2 3">Uncharacterized protein</fullName>
    </submittedName>
</protein>
<dbReference type="Proteomes" id="UP000011087">
    <property type="component" value="Unassembled WGS sequence"/>
</dbReference>
<dbReference type="GeneID" id="17307528"/>
<reference evidence="3" key="3">
    <citation type="submission" date="2016-03" db="UniProtKB">
        <authorList>
            <consortium name="EnsemblProtists"/>
        </authorList>
    </citation>
    <scope>IDENTIFICATION</scope>
</reference>